<dbReference type="Proteomes" id="UP000218505">
    <property type="component" value="Chromosome"/>
</dbReference>
<dbReference type="InterPro" id="IPR012338">
    <property type="entry name" value="Beta-lactam/transpept-like"/>
</dbReference>
<dbReference type="EMBL" id="CP023445">
    <property type="protein sequence ID" value="ATE53777.1"/>
    <property type="molecule type" value="Genomic_DNA"/>
</dbReference>
<gene>
    <name evidence="3" type="ORF">CNX65_11120</name>
</gene>
<name>A0A290Z441_9PSEU</name>
<protein>
    <submittedName>
        <fullName evidence="3">Class A beta-lactamase</fullName>
    </submittedName>
</protein>
<dbReference type="InterPro" id="IPR000871">
    <property type="entry name" value="Beta-lactam_class-A"/>
</dbReference>
<dbReference type="GO" id="GO:0030655">
    <property type="term" value="P:beta-lactam antibiotic catabolic process"/>
    <property type="evidence" value="ECO:0007669"/>
    <property type="project" value="InterPro"/>
</dbReference>
<keyword evidence="4" id="KW-1185">Reference proteome</keyword>
<dbReference type="GO" id="GO:0008800">
    <property type="term" value="F:beta-lactamase activity"/>
    <property type="evidence" value="ECO:0007669"/>
    <property type="project" value="InterPro"/>
</dbReference>
<dbReference type="Gene3D" id="3.40.710.10">
    <property type="entry name" value="DD-peptidase/beta-lactamase superfamily"/>
    <property type="match status" value="1"/>
</dbReference>
<reference evidence="3" key="1">
    <citation type="submission" date="2017-09" db="EMBL/GenBank/DDBJ databases">
        <title>Complete Genome Sequence of ansamitocin-producing Bacterium Actinosynnema pretiosum X47.</title>
        <authorList>
            <person name="Cao G."/>
            <person name="Zong G."/>
            <person name="Zhong C."/>
            <person name="Fu J."/>
        </authorList>
    </citation>
    <scope>NUCLEOTIDE SEQUENCE [LARGE SCALE GENOMIC DNA]</scope>
    <source>
        <strain evidence="3">X47</strain>
    </source>
</reference>
<dbReference type="NCBIfam" id="NF033103">
    <property type="entry name" value="bla_class_A"/>
    <property type="match status" value="1"/>
</dbReference>
<dbReference type="Pfam" id="PF13354">
    <property type="entry name" value="Beta-lactamase2"/>
    <property type="match status" value="1"/>
</dbReference>
<evidence type="ECO:0000256" key="1">
    <source>
        <dbReference type="SAM" id="MobiDB-lite"/>
    </source>
</evidence>
<dbReference type="PANTHER" id="PTHR35333">
    <property type="entry name" value="BETA-LACTAMASE"/>
    <property type="match status" value="1"/>
</dbReference>
<dbReference type="KEGG" id="apre:CNX65_11120"/>
<feature type="domain" description="Beta-lactamase class A catalytic" evidence="2">
    <location>
        <begin position="82"/>
        <end position="296"/>
    </location>
</feature>
<sequence length="325" mass="32745">MADTSPGAARRRTLLAALLGVPVLGAPLLGACSTAGPAAPAPSTGAAPSGSAPSGAGGAGEAATAELPELAALEERHGARLGVRVVDTGSGAAAGHRADERFPVCSLVSAYAAGALLVANDWADGFFQQVITYERAELIGNSPVTGARVDGGMTVAELCDAAIAHDDSTALNELLSLVGGPEAITAFAFALGDEQTRLDRWEPDLNAAEPGDERDTSTPAALAAGYRNLVLGTALEGARERAELRGWLEGGGTVLRSVVPRGWAVGGKPGAAEYGTRCDAAIAWPPDRDPLVVVLMSTRPERDARADGTLLADAARVALGAVGVG</sequence>
<dbReference type="RefSeq" id="WP_096492711.1">
    <property type="nucleotide sequence ID" value="NZ_CP023445.1"/>
</dbReference>
<dbReference type="GO" id="GO:0046677">
    <property type="term" value="P:response to antibiotic"/>
    <property type="evidence" value="ECO:0007669"/>
    <property type="project" value="InterPro"/>
</dbReference>
<dbReference type="SUPFAM" id="SSF56601">
    <property type="entry name" value="beta-lactamase/transpeptidase-like"/>
    <property type="match status" value="1"/>
</dbReference>
<accession>A0A290Z441</accession>
<dbReference type="PANTHER" id="PTHR35333:SF3">
    <property type="entry name" value="BETA-LACTAMASE-TYPE TRANSPEPTIDASE FOLD CONTAINING PROTEIN"/>
    <property type="match status" value="1"/>
</dbReference>
<feature type="compositionally biased region" description="Low complexity" evidence="1">
    <location>
        <begin position="37"/>
        <end position="54"/>
    </location>
</feature>
<organism evidence="3 4">
    <name type="scientific">Actinosynnema pretiosum</name>
    <dbReference type="NCBI Taxonomy" id="42197"/>
    <lineage>
        <taxon>Bacteria</taxon>
        <taxon>Bacillati</taxon>
        <taxon>Actinomycetota</taxon>
        <taxon>Actinomycetes</taxon>
        <taxon>Pseudonocardiales</taxon>
        <taxon>Pseudonocardiaceae</taxon>
        <taxon>Actinosynnema</taxon>
    </lineage>
</organism>
<proteinExistence type="predicted"/>
<dbReference type="InterPro" id="IPR045155">
    <property type="entry name" value="Beta-lactam_cat"/>
</dbReference>
<feature type="region of interest" description="Disordered" evidence="1">
    <location>
        <begin position="37"/>
        <end position="63"/>
    </location>
</feature>
<evidence type="ECO:0000313" key="3">
    <source>
        <dbReference type="EMBL" id="ATE53777.1"/>
    </source>
</evidence>
<dbReference type="PRINTS" id="PR00118">
    <property type="entry name" value="BLACTAMASEA"/>
</dbReference>
<evidence type="ECO:0000313" key="4">
    <source>
        <dbReference type="Proteomes" id="UP000218505"/>
    </source>
</evidence>
<dbReference type="AlphaFoldDB" id="A0A290Z441"/>
<evidence type="ECO:0000259" key="2">
    <source>
        <dbReference type="Pfam" id="PF13354"/>
    </source>
</evidence>